<reference evidence="2 3" key="1">
    <citation type="submission" date="2024-04" db="EMBL/GenBank/DDBJ databases">
        <authorList>
            <person name="Fracassetti M."/>
        </authorList>
    </citation>
    <scope>NUCLEOTIDE SEQUENCE [LARGE SCALE GENOMIC DNA]</scope>
</reference>
<keyword evidence="1" id="KW-0472">Membrane</keyword>
<dbReference type="Proteomes" id="UP001497516">
    <property type="component" value="Chromosome 2"/>
</dbReference>
<keyword evidence="1" id="KW-0812">Transmembrane</keyword>
<accession>A0AAV2D4N1</accession>
<protein>
    <submittedName>
        <fullName evidence="2">Uncharacterized protein</fullName>
    </submittedName>
</protein>
<gene>
    <name evidence="2" type="ORF">LTRI10_LOCUS11041</name>
</gene>
<keyword evidence="3" id="KW-1185">Reference proteome</keyword>
<evidence type="ECO:0000313" key="2">
    <source>
        <dbReference type="EMBL" id="CAL1367299.1"/>
    </source>
</evidence>
<organism evidence="2 3">
    <name type="scientific">Linum trigynum</name>
    <dbReference type="NCBI Taxonomy" id="586398"/>
    <lineage>
        <taxon>Eukaryota</taxon>
        <taxon>Viridiplantae</taxon>
        <taxon>Streptophyta</taxon>
        <taxon>Embryophyta</taxon>
        <taxon>Tracheophyta</taxon>
        <taxon>Spermatophyta</taxon>
        <taxon>Magnoliopsida</taxon>
        <taxon>eudicotyledons</taxon>
        <taxon>Gunneridae</taxon>
        <taxon>Pentapetalae</taxon>
        <taxon>rosids</taxon>
        <taxon>fabids</taxon>
        <taxon>Malpighiales</taxon>
        <taxon>Linaceae</taxon>
        <taxon>Linum</taxon>
    </lineage>
</organism>
<dbReference type="AlphaFoldDB" id="A0AAV2D4N1"/>
<feature type="transmembrane region" description="Helical" evidence="1">
    <location>
        <begin position="12"/>
        <end position="33"/>
    </location>
</feature>
<evidence type="ECO:0000256" key="1">
    <source>
        <dbReference type="SAM" id="Phobius"/>
    </source>
</evidence>
<evidence type="ECO:0000313" key="3">
    <source>
        <dbReference type="Proteomes" id="UP001497516"/>
    </source>
</evidence>
<proteinExistence type="predicted"/>
<name>A0AAV2D4N1_9ROSI</name>
<sequence>MNPSISPTSWLFAYFIFIFNFGGRSCRTGFGIAPRKREVRPRIGDIIKVGIDKTTIMRSVIGSGLMLGKRQRRNWKWQGPITSDLPRRNLRIVEDTESGLVLKF</sequence>
<keyword evidence="1" id="KW-1133">Transmembrane helix</keyword>
<dbReference type="EMBL" id="OZ034815">
    <property type="protein sequence ID" value="CAL1367299.1"/>
    <property type="molecule type" value="Genomic_DNA"/>
</dbReference>